<keyword evidence="3" id="KW-1185">Reference proteome</keyword>
<reference evidence="3" key="2">
    <citation type="submission" date="2015-01" db="EMBL/GenBank/DDBJ databases">
        <title>Evolutionary Origins and Diversification of the Mycorrhizal Mutualists.</title>
        <authorList>
            <consortium name="DOE Joint Genome Institute"/>
            <consortium name="Mycorrhizal Genomics Consortium"/>
            <person name="Kohler A."/>
            <person name="Kuo A."/>
            <person name="Nagy L.G."/>
            <person name="Floudas D."/>
            <person name="Copeland A."/>
            <person name="Barry K.W."/>
            <person name="Cichocki N."/>
            <person name="Veneault-Fourrey C."/>
            <person name="LaButti K."/>
            <person name="Lindquist E.A."/>
            <person name="Lipzen A."/>
            <person name="Lundell T."/>
            <person name="Morin E."/>
            <person name="Murat C."/>
            <person name="Riley R."/>
            <person name="Ohm R."/>
            <person name="Sun H."/>
            <person name="Tunlid A."/>
            <person name="Henrissat B."/>
            <person name="Grigoriev I.V."/>
            <person name="Hibbett D.S."/>
            <person name="Martin F."/>
        </authorList>
    </citation>
    <scope>NUCLEOTIDE SEQUENCE [LARGE SCALE GENOMIC DNA]</scope>
    <source>
        <strain evidence="3">441</strain>
    </source>
</reference>
<protein>
    <submittedName>
        <fullName evidence="2">Unplaced genomic scaffold scaffold_30, whole genome shotgun sequence</fullName>
    </submittedName>
</protein>
<reference evidence="2 3" key="1">
    <citation type="submission" date="2014-04" db="EMBL/GenBank/DDBJ databases">
        <authorList>
            <consortium name="DOE Joint Genome Institute"/>
            <person name="Kuo A."/>
            <person name="Kohler A."/>
            <person name="Costa M.D."/>
            <person name="Nagy L.G."/>
            <person name="Floudas D."/>
            <person name="Copeland A."/>
            <person name="Barry K.W."/>
            <person name="Cichocki N."/>
            <person name="Veneault-Fourrey C."/>
            <person name="LaButti K."/>
            <person name="Lindquist E.A."/>
            <person name="Lipzen A."/>
            <person name="Lundell T."/>
            <person name="Morin E."/>
            <person name="Murat C."/>
            <person name="Sun H."/>
            <person name="Tunlid A."/>
            <person name="Henrissat B."/>
            <person name="Grigoriev I.V."/>
            <person name="Hibbett D.S."/>
            <person name="Martin F."/>
            <person name="Nordberg H.P."/>
            <person name="Cantor M.N."/>
            <person name="Hua S.X."/>
        </authorList>
    </citation>
    <scope>NUCLEOTIDE SEQUENCE [LARGE SCALE GENOMIC DNA]</scope>
    <source>
        <strain evidence="2 3">441</strain>
    </source>
</reference>
<dbReference type="Proteomes" id="UP000054018">
    <property type="component" value="Unassembled WGS sequence"/>
</dbReference>
<gene>
    <name evidence="2" type="ORF">PISMIDRAFT_10124</name>
</gene>
<evidence type="ECO:0000313" key="2">
    <source>
        <dbReference type="EMBL" id="KIK24714.1"/>
    </source>
</evidence>
<accession>A0A0C9ZFI2</accession>
<evidence type="ECO:0000313" key="3">
    <source>
        <dbReference type="Proteomes" id="UP000054018"/>
    </source>
</evidence>
<dbReference type="AlphaFoldDB" id="A0A0C9ZFI2"/>
<organism evidence="2 3">
    <name type="scientific">Pisolithus microcarpus 441</name>
    <dbReference type="NCBI Taxonomy" id="765257"/>
    <lineage>
        <taxon>Eukaryota</taxon>
        <taxon>Fungi</taxon>
        <taxon>Dikarya</taxon>
        <taxon>Basidiomycota</taxon>
        <taxon>Agaricomycotina</taxon>
        <taxon>Agaricomycetes</taxon>
        <taxon>Agaricomycetidae</taxon>
        <taxon>Boletales</taxon>
        <taxon>Sclerodermatineae</taxon>
        <taxon>Pisolithaceae</taxon>
        <taxon>Pisolithus</taxon>
    </lineage>
</organism>
<dbReference type="EMBL" id="KN833714">
    <property type="protein sequence ID" value="KIK24714.1"/>
    <property type="molecule type" value="Genomic_DNA"/>
</dbReference>
<name>A0A0C9ZFI2_9AGAM</name>
<feature type="region of interest" description="Disordered" evidence="1">
    <location>
        <begin position="1"/>
        <end position="44"/>
    </location>
</feature>
<proteinExistence type="predicted"/>
<dbReference type="HOGENOM" id="CLU_2455584_0_0_1"/>
<sequence length="89" mass="10048">MAEHPDSALGTSKGMNEDMTDTESKSKEEEGFPEQQLGYNMSIPPATYEEVMDKELRTMKEMGVWKLMELPLAASLWEIDGCSNSNWLT</sequence>
<evidence type="ECO:0000256" key="1">
    <source>
        <dbReference type="SAM" id="MobiDB-lite"/>
    </source>
</evidence>